<accession>A0A5C6X3P2</accession>
<reference evidence="2 3" key="1">
    <citation type="submission" date="2019-08" db="EMBL/GenBank/DDBJ databases">
        <title>Bradymonadales sp. TMQ2.</title>
        <authorList>
            <person name="Liang Q."/>
        </authorList>
    </citation>
    <scope>NUCLEOTIDE SEQUENCE [LARGE SCALE GENOMIC DNA]</scope>
    <source>
        <strain evidence="2 3">TMQ2</strain>
    </source>
</reference>
<gene>
    <name evidence="2" type="ORF">FRC96_10105</name>
</gene>
<evidence type="ECO:0000256" key="1">
    <source>
        <dbReference type="SAM" id="Phobius"/>
    </source>
</evidence>
<keyword evidence="1" id="KW-0812">Transmembrane</keyword>
<dbReference type="AlphaFoldDB" id="A0A5C6X3P2"/>
<protein>
    <submittedName>
        <fullName evidence="2">Uncharacterized protein</fullName>
    </submittedName>
</protein>
<evidence type="ECO:0000313" key="3">
    <source>
        <dbReference type="Proteomes" id="UP000321046"/>
    </source>
</evidence>
<proteinExistence type="predicted"/>
<dbReference type="Proteomes" id="UP000321046">
    <property type="component" value="Unassembled WGS sequence"/>
</dbReference>
<keyword evidence="1" id="KW-1133">Transmembrane helix</keyword>
<sequence length="139" mass="15632">MSTHPNAPVPPPKRAGLATLVLHHSVTVIILVLFIGIGVWSYLTFQKTDFFVEVDRDDLQARLTPPLIEAQRQRIEMALATARRLDDRYPASLQELVDRGLLLQSDLYYPSATELWLYSRGVDSFELTLQRPEGGTASP</sequence>
<feature type="transmembrane region" description="Helical" evidence="1">
    <location>
        <begin position="20"/>
        <end position="43"/>
    </location>
</feature>
<dbReference type="OrthoDB" id="5512146at2"/>
<keyword evidence="1" id="KW-0472">Membrane</keyword>
<dbReference type="EMBL" id="VOSL01000044">
    <property type="protein sequence ID" value="TXD36423.1"/>
    <property type="molecule type" value="Genomic_DNA"/>
</dbReference>
<name>A0A5C6X3P2_9DELT</name>
<comment type="caution">
    <text evidence="2">The sequence shown here is derived from an EMBL/GenBank/DDBJ whole genome shotgun (WGS) entry which is preliminary data.</text>
</comment>
<dbReference type="RefSeq" id="WP_146974373.1">
    <property type="nucleotide sequence ID" value="NZ_VOSL01000044.1"/>
</dbReference>
<organism evidence="2 3">
    <name type="scientific">Lujinxingia vulgaris</name>
    <dbReference type="NCBI Taxonomy" id="2600176"/>
    <lineage>
        <taxon>Bacteria</taxon>
        <taxon>Deltaproteobacteria</taxon>
        <taxon>Bradymonadales</taxon>
        <taxon>Lujinxingiaceae</taxon>
        <taxon>Lujinxingia</taxon>
    </lineage>
</organism>
<evidence type="ECO:0000313" key="2">
    <source>
        <dbReference type="EMBL" id="TXD36423.1"/>
    </source>
</evidence>